<sequence length="67" mass="7535">MPERVGPSSVSKEQISSCLRTLVVDSALFIIDPIIILEFIPKTVGGFSWSLHWGLFMEELIPFLPFV</sequence>
<keyword evidence="2" id="KW-1185">Reference proteome</keyword>
<reference evidence="1 2" key="1">
    <citation type="submission" date="2019-09" db="EMBL/GenBank/DDBJ databases">
        <title>A chromosome-level genome assembly of the Chinese tupelo Nyssa sinensis.</title>
        <authorList>
            <person name="Yang X."/>
            <person name="Kang M."/>
            <person name="Yang Y."/>
            <person name="Xiong H."/>
            <person name="Wang M."/>
            <person name="Zhang Z."/>
            <person name="Wang Z."/>
            <person name="Wu H."/>
            <person name="Ma T."/>
            <person name="Liu J."/>
            <person name="Xi Z."/>
        </authorList>
    </citation>
    <scope>NUCLEOTIDE SEQUENCE [LARGE SCALE GENOMIC DNA]</scope>
    <source>
        <strain evidence="1">J267</strain>
        <tissue evidence="1">Leaf</tissue>
    </source>
</reference>
<name>A0A5J5AZN7_9ASTE</name>
<dbReference type="Proteomes" id="UP000325577">
    <property type="component" value="Linkage Group LG16"/>
</dbReference>
<evidence type="ECO:0000313" key="1">
    <source>
        <dbReference type="EMBL" id="KAA8536505.1"/>
    </source>
</evidence>
<accession>A0A5J5AZN7</accession>
<organism evidence="1 2">
    <name type="scientific">Nyssa sinensis</name>
    <dbReference type="NCBI Taxonomy" id="561372"/>
    <lineage>
        <taxon>Eukaryota</taxon>
        <taxon>Viridiplantae</taxon>
        <taxon>Streptophyta</taxon>
        <taxon>Embryophyta</taxon>
        <taxon>Tracheophyta</taxon>
        <taxon>Spermatophyta</taxon>
        <taxon>Magnoliopsida</taxon>
        <taxon>eudicotyledons</taxon>
        <taxon>Gunneridae</taxon>
        <taxon>Pentapetalae</taxon>
        <taxon>asterids</taxon>
        <taxon>Cornales</taxon>
        <taxon>Nyssaceae</taxon>
        <taxon>Nyssa</taxon>
    </lineage>
</organism>
<proteinExistence type="predicted"/>
<evidence type="ECO:0000313" key="2">
    <source>
        <dbReference type="Proteomes" id="UP000325577"/>
    </source>
</evidence>
<dbReference type="AlphaFoldDB" id="A0A5J5AZN7"/>
<protein>
    <submittedName>
        <fullName evidence="1">Uncharacterized protein</fullName>
    </submittedName>
</protein>
<dbReference type="EMBL" id="CM018039">
    <property type="protein sequence ID" value="KAA8536505.1"/>
    <property type="molecule type" value="Genomic_DNA"/>
</dbReference>
<gene>
    <name evidence="1" type="ORF">F0562_028983</name>
</gene>